<evidence type="ECO:0000313" key="2">
    <source>
        <dbReference type="EMBL" id="SDU71231.1"/>
    </source>
</evidence>
<dbReference type="Gene3D" id="3.40.430.10">
    <property type="entry name" value="Dihydrofolate Reductase, subunit A"/>
    <property type="match status" value="1"/>
</dbReference>
<dbReference type="EMBL" id="LT629791">
    <property type="protein sequence ID" value="SDU71231.1"/>
    <property type="molecule type" value="Genomic_DNA"/>
</dbReference>
<dbReference type="AlphaFoldDB" id="A0A1H2KS31"/>
<organism evidence="2 3">
    <name type="scientific">Jiangella alkaliphila</name>
    <dbReference type="NCBI Taxonomy" id="419479"/>
    <lineage>
        <taxon>Bacteria</taxon>
        <taxon>Bacillati</taxon>
        <taxon>Actinomycetota</taxon>
        <taxon>Actinomycetes</taxon>
        <taxon>Jiangellales</taxon>
        <taxon>Jiangellaceae</taxon>
        <taxon>Jiangella</taxon>
    </lineage>
</organism>
<dbReference type="PANTHER" id="PTHR38011:SF12">
    <property type="entry name" value="BIFUNCTIONAL DEAMINASE-REDUCTASE DOMAIN PROTEIN"/>
    <property type="match status" value="1"/>
</dbReference>
<dbReference type="InterPro" id="IPR024072">
    <property type="entry name" value="DHFR-like_dom_sf"/>
</dbReference>
<dbReference type="STRING" id="419479.SAMN04488563_4162"/>
<feature type="domain" description="Bacterial bifunctional deaminase-reductase C-terminal" evidence="1">
    <location>
        <begin position="14"/>
        <end position="205"/>
    </location>
</feature>
<dbReference type="Pfam" id="PF01872">
    <property type="entry name" value="RibD_C"/>
    <property type="match status" value="1"/>
</dbReference>
<dbReference type="PANTHER" id="PTHR38011">
    <property type="entry name" value="DIHYDROFOLATE REDUCTASE FAMILY PROTEIN (AFU_ORTHOLOGUE AFUA_8G06820)"/>
    <property type="match status" value="1"/>
</dbReference>
<proteinExistence type="predicted"/>
<protein>
    <submittedName>
        <fullName evidence="2">Dihydrofolate reductase</fullName>
    </submittedName>
</protein>
<gene>
    <name evidence="2" type="ORF">SAMN04488563_4162</name>
</gene>
<dbReference type="InterPro" id="IPR002734">
    <property type="entry name" value="RibDG_C"/>
</dbReference>
<evidence type="ECO:0000259" key="1">
    <source>
        <dbReference type="Pfam" id="PF01872"/>
    </source>
</evidence>
<name>A0A1H2KS31_9ACTN</name>
<dbReference type="InterPro" id="IPR050765">
    <property type="entry name" value="Riboflavin_Biosynth_HTPR"/>
</dbReference>
<keyword evidence="3" id="KW-1185">Reference proteome</keyword>
<evidence type="ECO:0000313" key="3">
    <source>
        <dbReference type="Proteomes" id="UP000182977"/>
    </source>
</evidence>
<sequence length="218" mass="23321">MDMTTTQKLRVHMYSVSVDGYGAGPDQSLENPLGIGGEDLHDWAIATPTFDAADPTAAAPVGVDDEYVQRNWRNIGGTIMGRNMFGPVRGSWPDESWTGWWGPNPPYHHDVFVLTHHARPSVRMEGGTTFHFVTDGIEAARDQAFAAAGGRDVLVAGGAATIRQYLRAGLIDELEIAISPVLLGGGERLFDDGVGVPGYRCTGFTAGEKAVHVGFVPA</sequence>
<accession>A0A1H2KS31</accession>
<dbReference type="GO" id="GO:0009231">
    <property type="term" value="P:riboflavin biosynthetic process"/>
    <property type="evidence" value="ECO:0007669"/>
    <property type="project" value="InterPro"/>
</dbReference>
<dbReference type="SUPFAM" id="SSF53597">
    <property type="entry name" value="Dihydrofolate reductase-like"/>
    <property type="match status" value="1"/>
</dbReference>
<dbReference type="GO" id="GO:0008703">
    <property type="term" value="F:5-amino-6-(5-phosphoribosylamino)uracil reductase activity"/>
    <property type="evidence" value="ECO:0007669"/>
    <property type="project" value="InterPro"/>
</dbReference>
<reference evidence="3" key="1">
    <citation type="submission" date="2016-10" db="EMBL/GenBank/DDBJ databases">
        <authorList>
            <person name="Varghese N."/>
            <person name="Submissions S."/>
        </authorList>
    </citation>
    <scope>NUCLEOTIDE SEQUENCE [LARGE SCALE GENOMIC DNA]</scope>
    <source>
        <strain evidence="3">DSM 45079</strain>
    </source>
</reference>
<dbReference type="Proteomes" id="UP000182977">
    <property type="component" value="Chromosome I"/>
</dbReference>